<dbReference type="OrthoDB" id="3743899at2"/>
<reference evidence="5 6" key="1">
    <citation type="submission" date="2018-10" db="EMBL/GenBank/DDBJ databases">
        <title>Genomic Encyclopedia of Archaeal and Bacterial Type Strains, Phase II (KMG-II): from individual species to whole genera.</title>
        <authorList>
            <person name="Goeker M."/>
        </authorList>
    </citation>
    <scope>NUCLEOTIDE SEQUENCE [LARGE SCALE GENOMIC DNA]</scope>
    <source>
        <strain evidence="5 6">DSM 14954</strain>
    </source>
</reference>
<dbReference type="InterPro" id="IPR057326">
    <property type="entry name" value="KR_dom"/>
</dbReference>
<dbReference type="Proteomes" id="UP000278962">
    <property type="component" value="Unassembled WGS sequence"/>
</dbReference>
<evidence type="ECO:0000313" key="6">
    <source>
        <dbReference type="Proteomes" id="UP000278962"/>
    </source>
</evidence>
<name>A0A660LC90_9ACTN</name>
<dbReference type="Gene3D" id="3.40.50.720">
    <property type="entry name" value="NAD(P)-binding Rossmann-like Domain"/>
    <property type="match status" value="1"/>
</dbReference>
<dbReference type="SUPFAM" id="SSF51735">
    <property type="entry name" value="NAD(P)-binding Rossmann-fold domains"/>
    <property type="match status" value="1"/>
</dbReference>
<dbReference type="EMBL" id="RBIL01000001">
    <property type="protein sequence ID" value="RKQ91473.1"/>
    <property type="molecule type" value="Genomic_DNA"/>
</dbReference>
<comment type="similarity">
    <text evidence="1 3">Belongs to the short-chain dehydrogenases/reductases (SDR) family.</text>
</comment>
<dbReference type="RefSeq" id="WP_121249113.1">
    <property type="nucleotide sequence ID" value="NZ_RBIL01000001.1"/>
</dbReference>
<gene>
    <name evidence="5" type="ORF">C8N24_1295</name>
</gene>
<evidence type="ECO:0000256" key="3">
    <source>
        <dbReference type="RuleBase" id="RU000363"/>
    </source>
</evidence>
<dbReference type="PRINTS" id="PR00081">
    <property type="entry name" value="GDHRDH"/>
</dbReference>
<sequence length="288" mass="29753">MMWNLDGRVALITGAGSGIGAELARQLAARGMRLALIDVNREALERVAAGLPGAETAVADVRDAEALTAAIDDLAARCGGLDVAVANAGIATGGPLRLVGPETVEETIDINLLGVWRTARAAIPHVLERRGYLLLVASAAAVLPAAGLGAYSVSKAGVDALGRTLRVELRTHDVGVGVAYYLFLNTPMVAASDDSPIFASAKQRLPNALGKTWPLEPAVARTVRTIERRSRAVSYPPFLRGAIALRGLLDNPLTDRAAGAGVRGMEKAFAAEAERVGAAAAARAVGGR</sequence>
<dbReference type="InterPro" id="IPR036291">
    <property type="entry name" value="NAD(P)-bd_dom_sf"/>
</dbReference>
<dbReference type="InterPro" id="IPR020904">
    <property type="entry name" value="Sc_DH/Rdtase_CS"/>
</dbReference>
<dbReference type="GO" id="GO:0016020">
    <property type="term" value="C:membrane"/>
    <property type="evidence" value="ECO:0007669"/>
    <property type="project" value="TreeGrafter"/>
</dbReference>
<dbReference type="GO" id="GO:0016491">
    <property type="term" value="F:oxidoreductase activity"/>
    <property type="evidence" value="ECO:0007669"/>
    <property type="project" value="UniProtKB-KW"/>
</dbReference>
<dbReference type="CDD" id="cd05233">
    <property type="entry name" value="SDR_c"/>
    <property type="match status" value="1"/>
</dbReference>
<keyword evidence="2" id="KW-0560">Oxidoreductase</keyword>
<evidence type="ECO:0000313" key="5">
    <source>
        <dbReference type="EMBL" id="RKQ91473.1"/>
    </source>
</evidence>
<feature type="domain" description="Ketoreductase" evidence="4">
    <location>
        <begin position="8"/>
        <end position="177"/>
    </location>
</feature>
<evidence type="ECO:0000256" key="1">
    <source>
        <dbReference type="ARBA" id="ARBA00006484"/>
    </source>
</evidence>
<accession>A0A660LC90</accession>
<dbReference type="PROSITE" id="PS00061">
    <property type="entry name" value="ADH_SHORT"/>
    <property type="match status" value="1"/>
</dbReference>
<dbReference type="PANTHER" id="PTHR44196">
    <property type="entry name" value="DEHYDROGENASE/REDUCTASE SDR FAMILY MEMBER 7B"/>
    <property type="match status" value="1"/>
</dbReference>
<keyword evidence="6" id="KW-1185">Reference proteome</keyword>
<dbReference type="AlphaFoldDB" id="A0A660LC90"/>
<protein>
    <submittedName>
        <fullName evidence="5">NADP-dependent 3-hydroxy acid dehydrogenase YdfG</fullName>
    </submittedName>
</protein>
<comment type="caution">
    <text evidence="5">The sequence shown here is derived from an EMBL/GenBank/DDBJ whole genome shotgun (WGS) entry which is preliminary data.</text>
</comment>
<dbReference type="SMART" id="SM00822">
    <property type="entry name" value="PKS_KR"/>
    <property type="match status" value="1"/>
</dbReference>
<organism evidence="5 6">
    <name type="scientific">Solirubrobacter pauli</name>
    <dbReference type="NCBI Taxonomy" id="166793"/>
    <lineage>
        <taxon>Bacteria</taxon>
        <taxon>Bacillati</taxon>
        <taxon>Actinomycetota</taxon>
        <taxon>Thermoleophilia</taxon>
        <taxon>Solirubrobacterales</taxon>
        <taxon>Solirubrobacteraceae</taxon>
        <taxon>Solirubrobacter</taxon>
    </lineage>
</organism>
<dbReference type="Pfam" id="PF00106">
    <property type="entry name" value="adh_short"/>
    <property type="match status" value="1"/>
</dbReference>
<dbReference type="InterPro" id="IPR002347">
    <property type="entry name" value="SDR_fam"/>
</dbReference>
<dbReference type="PANTHER" id="PTHR44196:SF1">
    <property type="entry name" value="DEHYDROGENASE_REDUCTASE SDR FAMILY MEMBER 7B"/>
    <property type="match status" value="1"/>
</dbReference>
<proteinExistence type="inferred from homology"/>
<evidence type="ECO:0000256" key="2">
    <source>
        <dbReference type="ARBA" id="ARBA00023002"/>
    </source>
</evidence>
<dbReference type="PRINTS" id="PR00080">
    <property type="entry name" value="SDRFAMILY"/>
</dbReference>
<evidence type="ECO:0000259" key="4">
    <source>
        <dbReference type="SMART" id="SM00822"/>
    </source>
</evidence>